<keyword evidence="1" id="KW-1133">Transmembrane helix</keyword>
<organism evidence="2 3">
    <name type="scientific">Hwangdonia seohaensis</name>
    <dbReference type="NCBI Taxonomy" id="1240727"/>
    <lineage>
        <taxon>Bacteria</taxon>
        <taxon>Pseudomonadati</taxon>
        <taxon>Bacteroidota</taxon>
        <taxon>Flavobacteriia</taxon>
        <taxon>Flavobacteriales</taxon>
        <taxon>Flavobacteriaceae</taxon>
        <taxon>Hwangdonia</taxon>
    </lineage>
</organism>
<keyword evidence="3" id="KW-1185">Reference proteome</keyword>
<proteinExistence type="predicted"/>
<dbReference type="Pfam" id="PF12412">
    <property type="entry name" value="DUF3667"/>
    <property type="match status" value="1"/>
</dbReference>
<feature type="transmembrane region" description="Helical" evidence="1">
    <location>
        <begin position="29"/>
        <end position="47"/>
    </location>
</feature>
<dbReference type="RefSeq" id="WP_311941264.1">
    <property type="nucleotide sequence ID" value="NZ_JAVSCK010000004.1"/>
</dbReference>
<dbReference type="Proteomes" id="UP001597163">
    <property type="component" value="Unassembled WGS sequence"/>
</dbReference>
<feature type="transmembrane region" description="Helical" evidence="1">
    <location>
        <begin position="173"/>
        <end position="199"/>
    </location>
</feature>
<evidence type="ECO:0000313" key="3">
    <source>
        <dbReference type="Proteomes" id="UP001597163"/>
    </source>
</evidence>
<evidence type="ECO:0000256" key="1">
    <source>
        <dbReference type="SAM" id="Phobius"/>
    </source>
</evidence>
<feature type="transmembrane region" description="Helical" evidence="1">
    <location>
        <begin position="113"/>
        <end position="135"/>
    </location>
</feature>
<keyword evidence="1" id="KW-0472">Membrane</keyword>
<accession>A0ABW3REC5</accession>
<keyword evidence="1" id="KW-0812">Transmembrane</keyword>
<feature type="transmembrane region" description="Helical" evidence="1">
    <location>
        <begin position="81"/>
        <end position="101"/>
    </location>
</feature>
<dbReference type="InterPro" id="IPR022134">
    <property type="entry name" value="DUF3667"/>
</dbReference>
<name>A0ABW3REC5_9FLAO</name>
<reference evidence="3" key="1">
    <citation type="journal article" date="2019" name="Int. J. Syst. Evol. Microbiol.">
        <title>The Global Catalogue of Microorganisms (GCM) 10K type strain sequencing project: providing services to taxonomists for standard genome sequencing and annotation.</title>
        <authorList>
            <consortium name="The Broad Institute Genomics Platform"/>
            <consortium name="The Broad Institute Genome Sequencing Center for Infectious Disease"/>
            <person name="Wu L."/>
            <person name="Ma J."/>
        </authorList>
    </citation>
    <scope>NUCLEOTIDE SEQUENCE [LARGE SCALE GENOMIC DNA]</scope>
    <source>
        <strain evidence="3">CCUG 63246</strain>
    </source>
</reference>
<protein>
    <submittedName>
        <fullName evidence="2">DUF3667 domain-containing protein</fullName>
    </submittedName>
</protein>
<gene>
    <name evidence="2" type="ORF">ACFQ2E_13685</name>
</gene>
<evidence type="ECO:0000313" key="2">
    <source>
        <dbReference type="EMBL" id="MFD1163478.1"/>
    </source>
</evidence>
<dbReference type="EMBL" id="JBHTLJ010000004">
    <property type="protein sequence ID" value="MFD1163478.1"/>
    <property type="molecule type" value="Genomic_DNA"/>
</dbReference>
<sequence>MRTFLSLFSKPDDVIGGYINGTRKKYVNVISYFALAITLAGLQIYVIQKFQTDVTLYDTSTELGQKQQEVFDSIFKFTTDYQSLVMMLYIPFYALLARIVFFKINTLNYTELLVVFLYAQAQISICIAVLSIIIIPLNIMSFATIGFFIMPLQIIYFTYCLKRVYGLNNTQTLIRTLIFIGILGLLMFIIMVAGVVFALKSGMFDEMIEAKKAAAETAKLMPQLSHFLF</sequence>
<feature type="transmembrane region" description="Helical" evidence="1">
    <location>
        <begin position="141"/>
        <end position="161"/>
    </location>
</feature>
<comment type="caution">
    <text evidence="2">The sequence shown here is derived from an EMBL/GenBank/DDBJ whole genome shotgun (WGS) entry which is preliminary data.</text>
</comment>